<accession>A0ABR0SZS5</accession>
<evidence type="ECO:0000313" key="2">
    <source>
        <dbReference type="EMBL" id="KAK5997629.1"/>
    </source>
</evidence>
<evidence type="ECO:0008006" key="4">
    <source>
        <dbReference type="Google" id="ProtNLM"/>
    </source>
</evidence>
<dbReference type="EMBL" id="JAVFKD010000002">
    <property type="protein sequence ID" value="KAK5997629.1"/>
    <property type="molecule type" value="Genomic_DNA"/>
</dbReference>
<dbReference type="Proteomes" id="UP001338125">
    <property type="component" value="Unassembled WGS sequence"/>
</dbReference>
<dbReference type="PANTHER" id="PTHR39603">
    <property type="entry name" value="CYANOVIRIN-N DOMAIN-CONTAINING PROTEIN"/>
    <property type="match status" value="1"/>
</dbReference>
<evidence type="ECO:0000256" key="1">
    <source>
        <dbReference type="SAM" id="SignalP"/>
    </source>
</evidence>
<feature type="chain" id="PRO_5047048382" description="Ecp2 effector protein domain-containing protein" evidence="1">
    <location>
        <begin position="21"/>
        <end position="165"/>
    </location>
</feature>
<feature type="signal peptide" evidence="1">
    <location>
        <begin position="1"/>
        <end position="20"/>
    </location>
</feature>
<evidence type="ECO:0000313" key="3">
    <source>
        <dbReference type="Proteomes" id="UP001338125"/>
    </source>
</evidence>
<gene>
    <name evidence="2" type="ORF">PT974_02993</name>
</gene>
<protein>
    <recommendedName>
        <fullName evidence="4">Ecp2 effector protein domain-containing protein</fullName>
    </recommendedName>
</protein>
<name>A0ABR0SZS5_9HYPO</name>
<organism evidence="2 3">
    <name type="scientific">Cladobotryum mycophilum</name>
    <dbReference type="NCBI Taxonomy" id="491253"/>
    <lineage>
        <taxon>Eukaryota</taxon>
        <taxon>Fungi</taxon>
        <taxon>Dikarya</taxon>
        <taxon>Ascomycota</taxon>
        <taxon>Pezizomycotina</taxon>
        <taxon>Sordariomycetes</taxon>
        <taxon>Hypocreomycetidae</taxon>
        <taxon>Hypocreales</taxon>
        <taxon>Hypocreaceae</taxon>
        <taxon>Cladobotryum</taxon>
    </lineage>
</organism>
<keyword evidence="1" id="KW-0732">Signal</keyword>
<keyword evidence="3" id="KW-1185">Reference proteome</keyword>
<dbReference type="PANTHER" id="PTHR39603:SF1">
    <property type="entry name" value="CYANOVIRIN-N DOMAIN-CONTAINING PROTEIN"/>
    <property type="match status" value="1"/>
</dbReference>
<comment type="caution">
    <text evidence="2">The sequence shown here is derived from an EMBL/GenBank/DDBJ whole genome shotgun (WGS) entry which is preliminary data.</text>
</comment>
<sequence>MVNFAASALALMALAPVIGAVPTADSTFSFTSWVEDIIANPKGQHLSPEGAVSAAALNDKGSLEKRVTCNGGRTAPVNDAVSCINQLAREGGECALDGGVDFCTIGGAKIIGRTGGGGPVHHSVDCNEIARTAGKIMDACTTGNVVSGSEYVPSDVYINVIISGF</sequence>
<reference evidence="2 3" key="1">
    <citation type="submission" date="2024-01" db="EMBL/GenBank/DDBJ databases">
        <title>Complete genome of Cladobotryum mycophilum ATHUM6906.</title>
        <authorList>
            <person name="Christinaki A.C."/>
            <person name="Myridakis A.I."/>
            <person name="Kouvelis V.N."/>
        </authorList>
    </citation>
    <scope>NUCLEOTIDE SEQUENCE [LARGE SCALE GENOMIC DNA]</scope>
    <source>
        <strain evidence="2 3">ATHUM6906</strain>
    </source>
</reference>
<proteinExistence type="predicted"/>